<evidence type="ECO:0000313" key="2">
    <source>
        <dbReference type="EMBL" id="KAH1046791.1"/>
    </source>
</evidence>
<protein>
    <submittedName>
        <fullName evidence="2">Uncharacterized protein</fullName>
    </submittedName>
</protein>
<proteinExistence type="predicted"/>
<dbReference type="EMBL" id="JAIQCV010000011">
    <property type="protein sequence ID" value="KAH1046791.1"/>
    <property type="molecule type" value="Genomic_DNA"/>
</dbReference>
<dbReference type="Proteomes" id="UP000828251">
    <property type="component" value="Unassembled WGS sequence"/>
</dbReference>
<reference evidence="2 3" key="1">
    <citation type="journal article" date="2021" name="Plant Biotechnol. J.">
        <title>Multi-omics assisted identification of the key and species-specific regulatory components of drought-tolerant mechanisms in Gossypium stocksii.</title>
        <authorList>
            <person name="Yu D."/>
            <person name="Ke L."/>
            <person name="Zhang D."/>
            <person name="Wu Y."/>
            <person name="Sun Y."/>
            <person name="Mei J."/>
            <person name="Sun J."/>
            <person name="Sun Y."/>
        </authorList>
    </citation>
    <scope>NUCLEOTIDE SEQUENCE [LARGE SCALE GENOMIC DNA]</scope>
    <source>
        <strain evidence="3">cv. E1</strain>
        <tissue evidence="2">Leaf</tissue>
    </source>
</reference>
<feature type="compositionally biased region" description="Basic residues" evidence="1">
    <location>
        <begin position="55"/>
        <end position="65"/>
    </location>
</feature>
<feature type="compositionally biased region" description="Polar residues" evidence="1">
    <location>
        <begin position="43"/>
        <end position="53"/>
    </location>
</feature>
<evidence type="ECO:0000256" key="1">
    <source>
        <dbReference type="SAM" id="MobiDB-lite"/>
    </source>
</evidence>
<keyword evidence="3" id="KW-1185">Reference proteome</keyword>
<comment type="caution">
    <text evidence="2">The sequence shown here is derived from an EMBL/GenBank/DDBJ whole genome shotgun (WGS) entry which is preliminary data.</text>
</comment>
<name>A0A9D3UJX8_9ROSI</name>
<dbReference type="OrthoDB" id="10561779at2759"/>
<gene>
    <name evidence="2" type="ORF">J1N35_037575</name>
</gene>
<dbReference type="AlphaFoldDB" id="A0A9D3UJX8"/>
<accession>A0A9D3UJX8</accession>
<sequence>MQTIKTDIRRVQAMCGQIESQMNNLYDQMSQLMTMFQKQNGQNLPSNMENNPQRVGKKHLKVTML</sequence>
<feature type="region of interest" description="Disordered" evidence="1">
    <location>
        <begin position="43"/>
        <end position="65"/>
    </location>
</feature>
<organism evidence="2 3">
    <name type="scientific">Gossypium stocksii</name>
    <dbReference type="NCBI Taxonomy" id="47602"/>
    <lineage>
        <taxon>Eukaryota</taxon>
        <taxon>Viridiplantae</taxon>
        <taxon>Streptophyta</taxon>
        <taxon>Embryophyta</taxon>
        <taxon>Tracheophyta</taxon>
        <taxon>Spermatophyta</taxon>
        <taxon>Magnoliopsida</taxon>
        <taxon>eudicotyledons</taxon>
        <taxon>Gunneridae</taxon>
        <taxon>Pentapetalae</taxon>
        <taxon>rosids</taxon>
        <taxon>malvids</taxon>
        <taxon>Malvales</taxon>
        <taxon>Malvaceae</taxon>
        <taxon>Malvoideae</taxon>
        <taxon>Gossypium</taxon>
    </lineage>
</organism>
<evidence type="ECO:0000313" key="3">
    <source>
        <dbReference type="Proteomes" id="UP000828251"/>
    </source>
</evidence>